<proteinExistence type="predicted"/>
<dbReference type="RefSeq" id="WP_089393798.1">
    <property type="nucleotide sequence ID" value="NZ_FNEC01000001.1"/>
</dbReference>
<evidence type="ECO:0000313" key="3">
    <source>
        <dbReference type="EMBL" id="SNT44434.1"/>
    </source>
</evidence>
<reference evidence="3 4" key="2">
    <citation type="submission" date="2017-06" db="EMBL/GenBank/DDBJ databases">
        <authorList>
            <person name="Varghese N."/>
            <person name="Submissions S."/>
        </authorList>
    </citation>
    <scope>NUCLEOTIDE SEQUENCE [LARGE SCALE GENOMIC DNA]</scope>
    <source>
        <strain evidence="3 4">RLD-1</strain>
    </source>
</reference>
<dbReference type="Gene3D" id="3.40.50.2000">
    <property type="entry name" value="Glycogen Phosphorylase B"/>
    <property type="match status" value="2"/>
</dbReference>
<evidence type="ECO:0000313" key="5">
    <source>
        <dbReference type="Proteomes" id="UP000199693"/>
    </source>
</evidence>
<gene>
    <name evidence="2" type="ORF">SAMN05216189_1001209</name>
    <name evidence="3" type="ORF">SAMN06295949_12863</name>
</gene>
<evidence type="ECO:0000259" key="1">
    <source>
        <dbReference type="Pfam" id="PF13579"/>
    </source>
</evidence>
<keyword evidence="4" id="KW-1185">Reference proteome</keyword>
<evidence type="ECO:0000313" key="2">
    <source>
        <dbReference type="EMBL" id="SDH99789.1"/>
    </source>
</evidence>
<feature type="domain" description="Glycosyltransferase subfamily 4-like N-terminal" evidence="1">
    <location>
        <begin position="32"/>
        <end position="192"/>
    </location>
</feature>
<dbReference type="Pfam" id="PF13692">
    <property type="entry name" value="Glyco_trans_1_4"/>
    <property type="match status" value="1"/>
</dbReference>
<dbReference type="EMBL" id="FNEC01000001">
    <property type="protein sequence ID" value="SDH99789.1"/>
    <property type="molecule type" value="Genomic_DNA"/>
</dbReference>
<dbReference type="AlphaFoldDB" id="A0A239MQN9"/>
<dbReference type="SUPFAM" id="SSF53756">
    <property type="entry name" value="UDP-Glycosyltransferase/glycogen phosphorylase"/>
    <property type="match status" value="1"/>
</dbReference>
<dbReference type="PANTHER" id="PTHR12526:SF638">
    <property type="entry name" value="SPORE COAT PROTEIN SA"/>
    <property type="match status" value="1"/>
</dbReference>
<sequence>MTLSGRPDAGDLGFRRLALVSNQAFSIVNFRGELIRDMVARGVEVYAFAPDHDEHTRRQLRQLGATPVRGCIGRSGMNPLTALWAVVKTAWQLRSCRVDAVFSYFPMPVILGGLAARLAGVRIVYSMIEGAGYVFSEVDASSPARGLLRSLVRQLYRITLKSSRCVFLLNADDYALFVHGGLVAAEKVVLLPGIGLDLTHFLPSRPPVSPVVFIFVGRLLQQKGIQDFVEAARALKAEYPEIECIVLGDTDVNPDSIRREEILRWNEEGSVRWVGWVRDVRGWLNESSVLVLPSYYREGIPRCIQEAMALGRPVITTDWVGCRESIVDGVNGFLVPIRSPAALKQVMARFIHDPGLILRMGRESRRIAEARYDVREINRKVLASM</sequence>
<organism evidence="2 5">
    <name type="scientific">Pseudomonas delhiensis</name>
    <dbReference type="NCBI Taxonomy" id="366289"/>
    <lineage>
        <taxon>Bacteria</taxon>
        <taxon>Pseudomonadati</taxon>
        <taxon>Pseudomonadota</taxon>
        <taxon>Gammaproteobacteria</taxon>
        <taxon>Pseudomonadales</taxon>
        <taxon>Pseudomonadaceae</taxon>
        <taxon>Pseudomonas</taxon>
    </lineage>
</organism>
<dbReference type="InterPro" id="IPR028098">
    <property type="entry name" value="Glyco_trans_4-like_N"/>
</dbReference>
<dbReference type="PANTHER" id="PTHR12526">
    <property type="entry name" value="GLYCOSYLTRANSFERASE"/>
    <property type="match status" value="1"/>
</dbReference>
<accession>A0A239MQN9</accession>
<dbReference type="GO" id="GO:0016757">
    <property type="term" value="F:glycosyltransferase activity"/>
    <property type="evidence" value="ECO:0007669"/>
    <property type="project" value="UniProtKB-ARBA"/>
</dbReference>
<reference evidence="2 5" key="1">
    <citation type="submission" date="2016-10" db="EMBL/GenBank/DDBJ databases">
        <authorList>
            <person name="de Groot N.N."/>
        </authorList>
    </citation>
    <scope>NUCLEOTIDE SEQUENCE [LARGE SCALE GENOMIC DNA]</scope>
    <source>
        <strain evidence="2 5">CCM 7361</strain>
    </source>
</reference>
<protein>
    <submittedName>
        <fullName evidence="2">Glycosyltransferase involved in cell wall bisynthesis</fullName>
    </submittedName>
</protein>
<dbReference type="CDD" id="cd03808">
    <property type="entry name" value="GT4_CapM-like"/>
    <property type="match status" value="1"/>
</dbReference>
<dbReference type="Pfam" id="PF13579">
    <property type="entry name" value="Glyco_trans_4_4"/>
    <property type="match status" value="1"/>
</dbReference>
<dbReference type="Proteomes" id="UP000199693">
    <property type="component" value="Unassembled WGS sequence"/>
</dbReference>
<dbReference type="EMBL" id="FZPC01000028">
    <property type="protein sequence ID" value="SNT44434.1"/>
    <property type="molecule type" value="Genomic_DNA"/>
</dbReference>
<dbReference type="Proteomes" id="UP000198309">
    <property type="component" value="Unassembled WGS sequence"/>
</dbReference>
<keyword evidence="2" id="KW-0808">Transferase</keyword>
<evidence type="ECO:0000313" key="4">
    <source>
        <dbReference type="Proteomes" id="UP000198309"/>
    </source>
</evidence>
<name>A0A239MQN9_9PSED</name>